<evidence type="ECO:0000313" key="1">
    <source>
        <dbReference type="EMBL" id="CDM37285.1"/>
    </source>
</evidence>
<gene>
    <name evidence="1" type="ORF">PROQFM164_S06g000246</name>
</gene>
<dbReference type="EMBL" id="HG792020">
    <property type="protein sequence ID" value="CDM37285.1"/>
    <property type="molecule type" value="Genomic_DNA"/>
</dbReference>
<dbReference type="OrthoDB" id="2156052at2759"/>
<organism evidence="1 2">
    <name type="scientific">Penicillium roqueforti (strain FM164)</name>
    <dbReference type="NCBI Taxonomy" id="1365484"/>
    <lineage>
        <taxon>Eukaryota</taxon>
        <taxon>Fungi</taxon>
        <taxon>Dikarya</taxon>
        <taxon>Ascomycota</taxon>
        <taxon>Pezizomycotina</taxon>
        <taxon>Eurotiomycetes</taxon>
        <taxon>Eurotiomycetidae</taxon>
        <taxon>Eurotiales</taxon>
        <taxon>Aspergillaceae</taxon>
        <taxon>Penicillium</taxon>
    </lineage>
</organism>
<evidence type="ECO:0000313" key="2">
    <source>
        <dbReference type="Proteomes" id="UP000030686"/>
    </source>
</evidence>
<protein>
    <submittedName>
        <fullName evidence="1">Uncharacterized protein</fullName>
    </submittedName>
</protein>
<proteinExistence type="predicted"/>
<dbReference type="Proteomes" id="UP000030686">
    <property type="component" value="Unassembled WGS sequence"/>
</dbReference>
<reference evidence="1" key="1">
    <citation type="journal article" date="2014" name="Nat. Commun.">
        <title>Multiple recent horizontal transfers of a large genomic region in cheese making fungi.</title>
        <authorList>
            <person name="Cheeseman K."/>
            <person name="Ropars J."/>
            <person name="Renault P."/>
            <person name="Dupont J."/>
            <person name="Gouzy J."/>
            <person name="Branca A."/>
            <person name="Abraham A.L."/>
            <person name="Ceppi M."/>
            <person name="Conseiller E."/>
            <person name="Debuchy R."/>
            <person name="Malagnac F."/>
            <person name="Goarin A."/>
            <person name="Silar P."/>
            <person name="Lacoste S."/>
            <person name="Sallet E."/>
            <person name="Bensimon A."/>
            <person name="Giraud T."/>
            <person name="Brygoo Y."/>
        </authorList>
    </citation>
    <scope>NUCLEOTIDE SEQUENCE [LARGE SCALE GENOMIC DNA]</scope>
    <source>
        <strain evidence="1">FM164</strain>
    </source>
</reference>
<keyword evidence="2" id="KW-1185">Reference proteome</keyword>
<name>W6QLI3_PENRF</name>
<dbReference type="AlphaFoldDB" id="W6QLI3"/>
<sequence length="134" mass="15610">MHIESYITRGHIAHCLTSHEDVLDLLSLVDKIPTDQEAKLRYNAERLVCSTLVQEYRVMIQKDSSIPIEVNPEDEYYSQLLKISVARTLCLCLMAFRSPTRGQEWRNSTRSELLLWTTSFDHTRSLTRPAMIIR</sequence>
<accession>W6QLI3</accession>
<dbReference type="STRING" id="1365484.W6QLI3"/>